<evidence type="ECO:0000313" key="12">
    <source>
        <dbReference type="EMBL" id="HIY65516.1"/>
    </source>
</evidence>
<dbReference type="AlphaFoldDB" id="A0A9D1YX08"/>
<dbReference type="PANTHER" id="PTHR30183:SF3">
    <property type="entry name" value="MOLYBDENUM TRANSPORT SYSTEM PERMEASE PROTEIN MODB"/>
    <property type="match status" value="1"/>
</dbReference>
<feature type="transmembrane region" description="Helical" evidence="9">
    <location>
        <begin position="177"/>
        <end position="198"/>
    </location>
</feature>
<keyword evidence="5 10" id="KW-0500">Molybdenum</keyword>
<reference evidence="12" key="2">
    <citation type="submission" date="2021-04" db="EMBL/GenBank/DDBJ databases">
        <authorList>
            <person name="Gilroy R."/>
        </authorList>
    </citation>
    <scope>NUCLEOTIDE SEQUENCE</scope>
    <source>
        <strain evidence="12">ChiGjej1B1-98</strain>
    </source>
</reference>
<dbReference type="SUPFAM" id="SSF161098">
    <property type="entry name" value="MetI-like"/>
    <property type="match status" value="1"/>
</dbReference>
<comment type="subcellular location">
    <subcellularLocation>
        <location evidence="1 9">Cell membrane</location>
        <topology evidence="1 9">Multi-pass membrane protein</topology>
    </subcellularLocation>
</comment>
<dbReference type="InterPro" id="IPR000515">
    <property type="entry name" value="MetI-like"/>
</dbReference>
<dbReference type="InterPro" id="IPR006469">
    <property type="entry name" value="NifC_ABC_porter"/>
</dbReference>
<dbReference type="NCBIfam" id="TIGR02141">
    <property type="entry name" value="modB_ABC"/>
    <property type="match status" value="1"/>
</dbReference>
<feature type="transmembrane region" description="Helical" evidence="9">
    <location>
        <begin position="12"/>
        <end position="35"/>
    </location>
</feature>
<sequence>MIGAAARSAPALIWLLATIGILVLFAPLLAVLLRIEWAQVPAILTSDTALQALRLSLMTAALATVLCVILGVPIAIVLTRLTGFAAVLLRGAVMLPLILPPLVGGMALLLLFGRGGMLGEVGLQLQFTTAAVVLAQAFVAMPFLVISVEGALRSADRELEAVAEGLGARPVTVLRRVTLPLIAPALSSGIILSFTRALGEFGATAMFAGNSPGTTQTIPLAIYTAFNGAGVGRDTALALALLLICIAFATLLLLHGRPATRELLAKGAQ</sequence>
<feature type="transmembrane region" description="Helical" evidence="9">
    <location>
        <begin position="236"/>
        <end position="254"/>
    </location>
</feature>
<keyword evidence="3 9" id="KW-0813">Transport</keyword>
<dbReference type="Pfam" id="PF00528">
    <property type="entry name" value="BPD_transp_1"/>
    <property type="match status" value="1"/>
</dbReference>
<dbReference type="Gene3D" id="1.10.3720.10">
    <property type="entry name" value="MetI-like"/>
    <property type="match status" value="1"/>
</dbReference>
<dbReference type="PROSITE" id="PS50928">
    <property type="entry name" value="ABC_TM1"/>
    <property type="match status" value="1"/>
</dbReference>
<dbReference type="GO" id="GO:0005886">
    <property type="term" value="C:plasma membrane"/>
    <property type="evidence" value="ECO:0007669"/>
    <property type="project" value="UniProtKB-SubCell"/>
</dbReference>
<evidence type="ECO:0000256" key="2">
    <source>
        <dbReference type="ARBA" id="ARBA00007069"/>
    </source>
</evidence>
<evidence type="ECO:0000256" key="7">
    <source>
        <dbReference type="ARBA" id="ARBA00022989"/>
    </source>
</evidence>
<evidence type="ECO:0000256" key="3">
    <source>
        <dbReference type="ARBA" id="ARBA00022448"/>
    </source>
</evidence>
<gene>
    <name evidence="12" type="ORF">H9830_04490</name>
</gene>
<dbReference type="InterPro" id="IPR035906">
    <property type="entry name" value="MetI-like_sf"/>
</dbReference>
<reference evidence="12" key="1">
    <citation type="journal article" date="2021" name="PeerJ">
        <title>Extensive microbial diversity within the chicken gut microbiome revealed by metagenomics and culture.</title>
        <authorList>
            <person name="Gilroy R."/>
            <person name="Ravi A."/>
            <person name="Getino M."/>
            <person name="Pursley I."/>
            <person name="Horton D.L."/>
            <person name="Alikhan N.F."/>
            <person name="Baker D."/>
            <person name="Gharbi K."/>
            <person name="Hall N."/>
            <person name="Watson M."/>
            <person name="Adriaenssens E.M."/>
            <person name="Foster-Nyarko E."/>
            <person name="Jarju S."/>
            <person name="Secka A."/>
            <person name="Antonio M."/>
            <person name="Oren A."/>
            <person name="Chaudhuri R.R."/>
            <person name="La Ragione R."/>
            <person name="Hildebrand F."/>
            <person name="Pallen M.J."/>
        </authorList>
    </citation>
    <scope>NUCLEOTIDE SEQUENCE</scope>
    <source>
        <strain evidence="12">ChiGjej1B1-98</strain>
    </source>
</reference>
<proteinExistence type="inferred from homology"/>
<evidence type="ECO:0000256" key="5">
    <source>
        <dbReference type="ARBA" id="ARBA00022505"/>
    </source>
</evidence>
<feature type="transmembrane region" description="Helical" evidence="9">
    <location>
        <begin position="91"/>
        <end position="113"/>
    </location>
</feature>
<evidence type="ECO:0000256" key="9">
    <source>
        <dbReference type="RuleBase" id="RU363032"/>
    </source>
</evidence>
<feature type="domain" description="ABC transmembrane type-1" evidence="11">
    <location>
        <begin position="53"/>
        <end position="254"/>
    </location>
</feature>
<protein>
    <recommendedName>
        <fullName evidence="10">Molybdenum transport system permease</fullName>
    </recommendedName>
</protein>
<evidence type="ECO:0000256" key="4">
    <source>
        <dbReference type="ARBA" id="ARBA00022475"/>
    </source>
</evidence>
<comment type="similarity">
    <text evidence="2 10">Belongs to the binding-protein-dependent transport system permease family. CysTW subfamily.</text>
</comment>
<keyword evidence="4 10" id="KW-1003">Cell membrane</keyword>
<dbReference type="GO" id="GO:0015098">
    <property type="term" value="F:molybdate ion transmembrane transporter activity"/>
    <property type="evidence" value="ECO:0007669"/>
    <property type="project" value="UniProtKB-UniRule"/>
</dbReference>
<dbReference type="InterPro" id="IPR011867">
    <property type="entry name" value="ModB_ABC"/>
</dbReference>
<evidence type="ECO:0000256" key="6">
    <source>
        <dbReference type="ARBA" id="ARBA00022692"/>
    </source>
</evidence>
<keyword evidence="6 9" id="KW-0812">Transmembrane</keyword>
<comment type="function">
    <text evidence="10">Part of the binding-protein-dependent transport system for molybdenum; probably responsible for the translocation of the substrate across the membrane.</text>
</comment>
<evidence type="ECO:0000256" key="10">
    <source>
        <dbReference type="RuleBase" id="RU365097"/>
    </source>
</evidence>
<organism evidence="12 13">
    <name type="scientific">Candidatus Agrococcus pullicola</name>
    <dbReference type="NCBI Taxonomy" id="2838429"/>
    <lineage>
        <taxon>Bacteria</taxon>
        <taxon>Bacillati</taxon>
        <taxon>Actinomycetota</taxon>
        <taxon>Actinomycetes</taxon>
        <taxon>Micrococcales</taxon>
        <taxon>Microbacteriaceae</taxon>
        <taxon>Agrococcus</taxon>
    </lineage>
</organism>
<evidence type="ECO:0000313" key="13">
    <source>
        <dbReference type="Proteomes" id="UP000824005"/>
    </source>
</evidence>
<evidence type="ECO:0000259" key="11">
    <source>
        <dbReference type="PROSITE" id="PS50928"/>
    </source>
</evidence>
<dbReference type="Proteomes" id="UP000824005">
    <property type="component" value="Unassembled WGS sequence"/>
</dbReference>
<feature type="transmembrane region" description="Helical" evidence="9">
    <location>
        <begin position="125"/>
        <end position="148"/>
    </location>
</feature>
<feature type="transmembrane region" description="Helical" evidence="9">
    <location>
        <begin position="55"/>
        <end position="79"/>
    </location>
</feature>
<evidence type="ECO:0000256" key="1">
    <source>
        <dbReference type="ARBA" id="ARBA00004651"/>
    </source>
</evidence>
<dbReference type="NCBIfam" id="TIGR01581">
    <property type="entry name" value="Mo_ABC_porter"/>
    <property type="match status" value="1"/>
</dbReference>
<accession>A0A9D1YX08</accession>
<name>A0A9D1YX08_9MICO</name>
<evidence type="ECO:0000256" key="8">
    <source>
        <dbReference type="ARBA" id="ARBA00023136"/>
    </source>
</evidence>
<keyword evidence="7 9" id="KW-1133">Transmembrane helix</keyword>
<dbReference type="PANTHER" id="PTHR30183">
    <property type="entry name" value="MOLYBDENUM TRANSPORT SYSTEM PERMEASE PROTEIN MODB"/>
    <property type="match status" value="1"/>
</dbReference>
<comment type="caution">
    <text evidence="12">The sequence shown here is derived from an EMBL/GenBank/DDBJ whole genome shotgun (WGS) entry which is preliminary data.</text>
</comment>
<dbReference type="CDD" id="cd06261">
    <property type="entry name" value="TM_PBP2"/>
    <property type="match status" value="1"/>
</dbReference>
<dbReference type="EMBL" id="DXDC01000130">
    <property type="protein sequence ID" value="HIY65516.1"/>
    <property type="molecule type" value="Genomic_DNA"/>
</dbReference>
<keyword evidence="8 9" id="KW-0472">Membrane</keyword>